<feature type="domain" description="Ketosynthase family 3 (KS3)" evidence="19">
    <location>
        <begin position="1"/>
        <end position="401"/>
    </location>
</feature>
<dbReference type="EC" id="2.3.1.41" evidence="5"/>
<keyword evidence="21" id="KW-1185">Reference proteome</keyword>
<dbReference type="Pfam" id="PF02801">
    <property type="entry name" value="Ketoacyl-synt_C"/>
    <property type="match status" value="1"/>
</dbReference>
<dbReference type="FunFam" id="3.40.47.10:FF:000006">
    <property type="entry name" value="3-oxoacyl-[acyl-carrier-protein] synthase I"/>
    <property type="match status" value="1"/>
</dbReference>
<comment type="caution">
    <text evidence="20">The sequence shown here is derived from an EMBL/GenBank/DDBJ whole genome shotgun (WGS) entry which is preliminary data.</text>
</comment>
<dbReference type="GO" id="GO:0006633">
    <property type="term" value="P:fatty acid biosynthetic process"/>
    <property type="evidence" value="ECO:0007669"/>
    <property type="project" value="UniProtKB-UniPathway"/>
</dbReference>
<evidence type="ECO:0000313" key="21">
    <source>
        <dbReference type="Proteomes" id="UP000288789"/>
    </source>
</evidence>
<dbReference type="AlphaFoldDB" id="A0A443Z7I6"/>
<dbReference type="PROSITE" id="PS00606">
    <property type="entry name" value="KS3_1"/>
    <property type="match status" value="1"/>
</dbReference>
<evidence type="ECO:0000256" key="17">
    <source>
        <dbReference type="ARBA" id="ARBA00048506"/>
    </source>
</evidence>
<evidence type="ECO:0000256" key="10">
    <source>
        <dbReference type="ARBA" id="ARBA00023098"/>
    </source>
</evidence>
<dbReference type="SMART" id="SM00825">
    <property type="entry name" value="PKS_KS"/>
    <property type="match status" value="1"/>
</dbReference>
<dbReference type="PANTHER" id="PTHR11712:SF306">
    <property type="entry name" value="3-OXOACYL-[ACYL-CARRIER-PROTEIN] SYNTHASE 1"/>
    <property type="match status" value="1"/>
</dbReference>
<protein>
    <recommendedName>
        <fullName evidence="13">3-oxoacyl-[acyl-carrier-protein] synthase 1</fullName>
        <ecNumber evidence="5">2.3.1.41</ecNumber>
    </recommendedName>
    <alternativeName>
        <fullName evidence="14">3-oxoacyl-[acyl-carrier-protein] synthase I</fullName>
    </alternativeName>
    <alternativeName>
        <fullName evidence="15">Beta-ketoacyl-ACP synthase I</fullName>
    </alternativeName>
</protein>
<reference evidence="20 21" key="1">
    <citation type="submission" date="2018-12" db="EMBL/GenBank/DDBJ databases">
        <authorList>
            <person name="Li A."/>
            <person name="Zhang M."/>
            <person name="Zhu H."/>
        </authorList>
    </citation>
    <scope>NUCLEOTIDE SEQUENCE [LARGE SCALE GENOMIC DNA]</scope>
    <source>
        <strain evidence="20 21">R04H25</strain>
    </source>
</reference>
<dbReference type="InterPro" id="IPR016039">
    <property type="entry name" value="Thiolase-like"/>
</dbReference>
<dbReference type="OrthoDB" id="9808669at2"/>
<evidence type="ECO:0000256" key="18">
    <source>
        <dbReference type="RuleBase" id="RU003694"/>
    </source>
</evidence>
<evidence type="ECO:0000256" key="8">
    <source>
        <dbReference type="ARBA" id="ARBA00022679"/>
    </source>
</evidence>
<proteinExistence type="inferred from homology"/>
<comment type="similarity">
    <text evidence="3 18">Belongs to the thiolase-like superfamily. Beta-ketoacyl-ACP synthases family.</text>
</comment>
<dbReference type="Gene3D" id="3.40.47.10">
    <property type="match status" value="2"/>
</dbReference>
<evidence type="ECO:0000256" key="2">
    <source>
        <dbReference type="ARBA" id="ARBA00005194"/>
    </source>
</evidence>
<comment type="subcellular location">
    <subcellularLocation>
        <location evidence="1">Cytoplasm</location>
    </subcellularLocation>
</comment>
<evidence type="ECO:0000256" key="15">
    <source>
        <dbReference type="ARBA" id="ARBA00042143"/>
    </source>
</evidence>
<dbReference type="NCBIfam" id="NF005935">
    <property type="entry name" value="PRK07967.1"/>
    <property type="match status" value="1"/>
</dbReference>
<evidence type="ECO:0000259" key="19">
    <source>
        <dbReference type="PROSITE" id="PS52004"/>
    </source>
</evidence>
<evidence type="ECO:0000256" key="11">
    <source>
        <dbReference type="ARBA" id="ARBA00023160"/>
    </source>
</evidence>
<evidence type="ECO:0000256" key="1">
    <source>
        <dbReference type="ARBA" id="ARBA00004496"/>
    </source>
</evidence>
<keyword evidence="7" id="KW-0444">Lipid biosynthesis</keyword>
<dbReference type="PROSITE" id="PS52004">
    <property type="entry name" value="KS3_2"/>
    <property type="match status" value="1"/>
</dbReference>
<dbReference type="InterPro" id="IPR020841">
    <property type="entry name" value="PKS_Beta-ketoAc_synthase_dom"/>
</dbReference>
<evidence type="ECO:0000256" key="4">
    <source>
        <dbReference type="ARBA" id="ARBA00011738"/>
    </source>
</evidence>
<dbReference type="RefSeq" id="WP_128351149.1">
    <property type="nucleotide sequence ID" value="NZ_RSFE01000001.1"/>
</dbReference>
<evidence type="ECO:0000256" key="14">
    <source>
        <dbReference type="ARBA" id="ARBA00041620"/>
    </source>
</evidence>
<comment type="pathway">
    <text evidence="2">Lipid metabolism; fatty acid biosynthesis.</text>
</comment>
<evidence type="ECO:0000256" key="13">
    <source>
        <dbReference type="ARBA" id="ARBA00039450"/>
    </source>
</evidence>
<evidence type="ECO:0000256" key="5">
    <source>
        <dbReference type="ARBA" id="ARBA00013191"/>
    </source>
</evidence>
<keyword evidence="10" id="KW-0443">Lipid metabolism</keyword>
<dbReference type="InterPro" id="IPR018201">
    <property type="entry name" value="Ketoacyl_synth_AS"/>
</dbReference>
<comment type="subunit">
    <text evidence="4">Homodimer.</text>
</comment>
<evidence type="ECO:0000256" key="16">
    <source>
        <dbReference type="ARBA" id="ARBA00048121"/>
    </source>
</evidence>
<dbReference type="InterPro" id="IPR014031">
    <property type="entry name" value="Ketoacyl_synth_C"/>
</dbReference>
<dbReference type="CDD" id="cd00834">
    <property type="entry name" value="KAS_I_II"/>
    <property type="match status" value="1"/>
</dbReference>
<dbReference type="GO" id="GO:0004315">
    <property type="term" value="F:3-oxoacyl-[acyl-carrier-protein] synthase activity"/>
    <property type="evidence" value="ECO:0007669"/>
    <property type="project" value="UniProtKB-EC"/>
</dbReference>
<dbReference type="SUPFAM" id="SSF53901">
    <property type="entry name" value="Thiolase-like"/>
    <property type="match status" value="2"/>
</dbReference>
<dbReference type="GO" id="GO:0005829">
    <property type="term" value="C:cytosol"/>
    <property type="evidence" value="ECO:0007669"/>
    <property type="project" value="TreeGrafter"/>
</dbReference>
<evidence type="ECO:0000256" key="3">
    <source>
        <dbReference type="ARBA" id="ARBA00008467"/>
    </source>
</evidence>
<keyword evidence="12" id="KW-0012">Acyltransferase</keyword>
<dbReference type="NCBIfam" id="NF005589">
    <property type="entry name" value="PRK07314.1"/>
    <property type="match status" value="1"/>
</dbReference>
<keyword evidence="9" id="KW-0276">Fatty acid metabolism</keyword>
<keyword evidence="6" id="KW-0963">Cytoplasm</keyword>
<dbReference type="FunFam" id="3.40.47.10:FF:000005">
    <property type="entry name" value="3-oxoacyl-[acyl-carrier-protein] synthase I"/>
    <property type="match status" value="1"/>
</dbReference>
<dbReference type="UniPathway" id="UPA00094"/>
<keyword evidence="11" id="KW-0275">Fatty acid biosynthesis</keyword>
<evidence type="ECO:0000313" key="20">
    <source>
        <dbReference type="EMBL" id="RWU12821.1"/>
    </source>
</evidence>
<evidence type="ECO:0000256" key="9">
    <source>
        <dbReference type="ARBA" id="ARBA00022832"/>
    </source>
</evidence>
<dbReference type="EMBL" id="RSFE01000001">
    <property type="protein sequence ID" value="RWU12821.1"/>
    <property type="molecule type" value="Genomic_DNA"/>
</dbReference>
<gene>
    <name evidence="20" type="ORF">EGC76_00950</name>
</gene>
<keyword evidence="8 18" id="KW-0808">Transferase</keyword>
<dbReference type="Pfam" id="PF00109">
    <property type="entry name" value="ketoacyl-synt"/>
    <property type="match status" value="1"/>
</dbReference>
<organism evidence="20 21">
    <name type="scientific">Pseudidiomarina gelatinasegens</name>
    <dbReference type="NCBI Taxonomy" id="2487740"/>
    <lineage>
        <taxon>Bacteria</taxon>
        <taxon>Pseudomonadati</taxon>
        <taxon>Pseudomonadota</taxon>
        <taxon>Gammaproteobacteria</taxon>
        <taxon>Alteromonadales</taxon>
        <taxon>Idiomarinaceae</taxon>
        <taxon>Pseudidiomarina</taxon>
    </lineage>
</organism>
<name>A0A443Z7I6_9GAMM</name>
<dbReference type="InterPro" id="IPR000794">
    <property type="entry name" value="Beta-ketoacyl_synthase"/>
</dbReference>
<dbReference type="PANTHER" id="PTHR11712">
    <property type="entry name" value="POLYKETIDE SYNTHASE-RELATED"/>
    <property type="match status" value="1"/>
</dbReference>
<comment type="catalytic activity">
    <reaction evidence="17">
        <text>a fatty acyl-[ACP] + malonyl-[ACP] + H(+) = a 3-oxoacyl-[ACP] + holo-[ACP] + CO2</text>
        <dbReference type="Rhea" id="RHEA:22836"/>
        <dbReference type="Rhea" id="RHEA-COMP:9623"/>
        <dbReference type="Rhea" id="RHEA-COMP:9685"/>
        <dbReference type="Rhea" id="RHEA-COMP:9916"/>
        <dbReference type="Rhea" id="RHEA-COMP:14125"/>
        <dbReference type="ChEBI" id="CHEBI:15378"/>
        <dbReference type="ChEBI" id="CHEBI:16526"/>
        <dbReference type="ChEBI" id="CHEBI:64479"/>
        <dbReference type="ChEBI" id="CHEBI:78449"/>
        <dbReference type="ChEBI" id="CHEBI:78776"/>
        <dbReference type="ChEBI" id="CHEBI:138651"/>
        <dbReference type="EC" id="2.3.1.41"/>
    </reaction>
    <physiologicalReaction direction="left-to-right" evidence="17">
        <dbReference type="Rhea" id="RHEA:22837"/>
    </physiologicalReaction>
</comment>
<evidence type="ECO:0000256" key="6">
    <source>
        <dbReference type="ARBA" id="ARBA00022490"/>
    </source>
</evidence>
<evidence type="ECO:0000256" key="7">
    <source>
        <dbReference type="ARBA" id="ARBA00022516"/>
    </source>
</evidence>
<dbReference type="Proteomes" id="UP000288789">
    <property type="component" value="Unassembled WGS sequence"/>
</dbReference>
<sequence>MRRAVITGLGIVSSIGVNKQEVLESLQQGRSGIEFSQEFADMGLRCQVWGPVRANPADHIDRKAFRFMGNSAAYAYMAMAQAIEDAALTEEQISNPRTGLVVGSGGASGEHQVGAADTLREKGVKRVGPYMVPRCMASTTSACLATPFKIKGVNYSISSACATSAHCIGHALELIQLGKQDRVFAGGGEELHWTLGMEFDAMGALSTKYNDDPTKASRTYDADRDGFVPAGGGGIVVVEELETALARGAHIYAEIVGYGATSDGYDMVAPSGEGAVRCMKMAMETVDTPIDYLNTHGTSTPVGDTKELEAIREVFGDASPFISATKAMTGHSLGAAGVHEAIYSLLMMKHGFVAPSINIENLDPAAGDMNIVREPKQTALTTVMSNSFGFGGTNATLVLRKYQ</sequence>
<accession>A0A443Z7I6</accession>
<evidence type="ECO:0000256" key="12">
    <source>
        <dbReference type="ARBA" id="ARBA00023315"/>
    </source>
</evidence>
<comment type="catalytic activity">
    <reaction evidence="16">
        <text>(3Z)-decenoyl-[ACP] + malonyl-[ACP] + H(+) = 3-oxo-(5Z)-dodecenoyl-[ACP] + holo-[ACP] + CO2</text>
        <dbReference type="Rhea" id="RHEA:54940"/>
        <dbReference type="Rhea" id="RHEA-COMP:9623"/>
        <dbReference type="Rhea" id="RHEA-COMP:9685"/>
        <dbReference type="Rhea" id="RHEA-COMP:9927"/>
        <dbReference type="Rhea" id="RHEA-COMP:14042"/>
        <dbReference type="ChEBI" id="CHEBI:15378"/>
        <dbReference type="ChEBI" id="CHEBI:16526"/>
        <dbReference type="ChEBI" id="CHEBI:64479"/>
        <dbReference type="ChEBI" id="CHEBI:78449"/>
        <dbReference type="ChEBI" id="CHEBI:78798"/>
        <dbReference type="ChEBI" id="CHEBI:138410"/>
    </reaction>
    <physiologicalReaction direction="left-to-right" evidence="16">
        <dbReference type="Rhea" id="RHEA:54941"/>
    </physiologicalReaction>
</comment>
<dbReference type="InterPro" id="IPR014030">
    <property type="entry name" value="Ketoacyl_synth_N"/>
</dbReference>